<evidence type="ECO:0000256" key="7">
    <source>
        <dbReference type="ARBA" id="ARBA00023136"/>
    </source>
</evidence>
<dbReference type="PANTHER" id="PTHR42711:SF19">
    <property type="entry name" value="DOXORUBICIN RESISTANCE ATP-BINDING PROTEIN DRRA"/>
    <property type="match status" value="1"/>
</dbReference>
<dbReference type="InterPro" id="IPR005894">
    <property type="entry name" value="DrrA"/>
</dbReference>
<dbReference type="RefSeq" id="WP_122825297.1">
    <property type="nucleotide sequence ID" value="NZ_CP033325.1"/>
</dbReference>
<dbReference type="PROSITE" id="PS50893">
    <property type="entry name" value="ABC_TRANSPORTER_2"/>
    <property type="match status" value="1"/>
</dbReference>
<keyword evidence="8" id="KW-0046">Antibiotic resistance</keyword>
<dbReference type="Pfam" id="PF00005">
    <property type="entry name" value="ABC_tran"/>
    <property type="match status" value="1"/>
</dbReference>
<evidence type="ECO:0000256" key="1">
    <source>
        <dbReference type="ARBA" id="ARBA00004413"/>
    </source>
</evidence>
<comment type="similarity">
    <text evidence="9">Belongs to the ABC transporter superfamily. Drug exporter-1 (DrugE1) (TC 3.A.1.105) family.</text>
</comment>
<dbReference type="NCBIfam" id="TIGR01188">
    <property type="entry name" value="drrA"/>
    <property type="match status" value="1"/>
</dbReference>
<feature type="domain" description="ABC transporter" evidence="10">
    <location>
        <begin position="15"/>
        <end position="245"/>
    </location>
</feature>
<accession>A0ABV9D9Q3</accession>
<dbReference type="PANTHER" id="PTHR42711">
    <property type="entry name" value="ABC TRANSPORTER ATP-BINDING PROTEIN"/>
    <property type="match status" value="1"/>
</dbReference>
<dbReference type="InterPro" id="IPR003593">
    <property type="entry name" value="AAA+_ATPase"/>
</dbReference>
<dbReference type="Gene3D" id="3.40.50.300">
    <property type="entry name" value="P-loop containing nucleotide triphosphate hydrolases"/>
    <property type="match status" value="1"/>
</dbReference>
<evidence type="ECO:0000256" key="9">
    <source>
        <dbReference type="ARBA" id="ARBA00049985"/>
    </source>
</evidence>
<dbReference type="Proteomes" id="UP001595955">
    <property type="component" value="Unassembled WGS sequence"/>
</dbReference>
<dbReference type="InterPro" id="IPR003439">
    <property type="entry name" value="ABC_transporter-like_ATP-bd"/>
</dbReference>
<evidence type="ECO:0000313" key="12">
    <source>
        <dbReference type="Proteomes" id="UP001595955"/>
    </source>
</evidence>
<name>A0ABV9D9Q3_9MICO</name>
<keyword evidence="12" id="KW-1185">Reference proteome</keyword>
<dbReference type="EMBL" id="JBHSGF010000003">
    <property type="protein sequence ID" value="MFC4554749.1"/>
    <property type="molecule type" value="Genomic_DNA"/>
</dbReference>
<comment type="caution">
    <text evidence="11">The sequence shown here is derived from an EMBL/GenBank/DDBJ whole genome shotgun (WGS) entry which is preliminary data.</text>
</comment>
<keyword evidence="7" id="KW-0472">Membrane</keyword>
<evidence type="ECO:0000256" key="2">
    <source>
        <dbReference type="ARBA" id="ARBA00022448"/>
    </source>
</evidence>
<comment type="subcellular location">
    <subcellularLocation>
        <location evidence="1">Cell membrane</location>
        <topology evidence="1">Peripheral membrane protein</topology>
        <orientation evidence="1">Cytoplasmic side</orientation>
    </subcellularLocation>
</comment>
<dbReference type="SMART" id="SM00382">
    <property type="entry name" value="AAA"/>
    <property type="match status" value="1"/>
</dbReference>
<keyword evidence="6" id="KW-1278">Translocase</keyword>
<dbReference type="InterPro" id="IPR017871">
    <property type="entry name" value="ABC_transporter-like_CS"/>
</dbReference>
<dbReference type="InterPro" id="IPR050763">
    <property type="entry name" value="ABC_transporter_ATP-binding"/>
</dbReference>
<evidence type="ECO:0000256" key="8">
    <source>
        <dbReference type="ARBA" id="ARBA00023251"/>
    </source>
</evidence>
<reference evidence="12" key="1">
    <citation type="journal article" date="2019" name="Int. J. Syst. Evol. Microbiol.">
        <title>The Global Catalogue of Microorganisms (GCM) 10K type strain sequencing project: providing services to taxonomists for standard genome sequencing and annotation.</title>
        <authorList>
            <consortium name="The Broad Institute Genomics Platform"/>
            <consortium name="The Broad Institute Genome Sequencing Center for Infectious Disease"/>
            <person name="Wu L."/>
            <person name="Ma J."/>
        </authorList>
    </citation>
    <scope>NUCLEOTIDE SEQUENCE [LARGE SCALE GENOMIC DNA]</scope>
    <source>
        <strain evidence="12">JCM 3369</strain>
    </source>
</reference>
<dbReference type="SUPFAM" id="SSF52540">
    <property type="entry name" value="P-loop containing nucleoside triphosphate hydrolases"/>
    <property type="match status" value="1"/>
</dbReference>
<keyword evidence="4" id="KW-0547">Nucleotide-binding</keyword>
<evidence type="ECO:0000313" key="11">
    <source>
        <dbReference type="EMBL" id="MFC4554749.1"/>
    </source>
</evidence>
<evidence type="ECO:0000256" key="3">
    <source>
        <dbReference type="ARBA" id="ARBA00022475"/>
    </source>
</evidence>
<sequence length="303" mass="32490">MTYTYSGNRPGHAGVEARGLVVRFGSHRVLDGVDLTVPRGGVLALLGPNGAGKTTAVRVLTTVLRPQAGSARVAGADVVREAARVRERIGVTGQEAAVDGKLTGRENLLLMARLRGLTGRDARRRADALLEELDLVEAADRLVERYSGGMRRRVDLAASLLGEPEVLFLDEPTTGLDPRSRQTVWDLVRATAARGTSVLLTTQYLEEADRLADAVAVLDGGRIVAEGTAADLKGTVGEAFVELVLEDASTVRVPTDGSVTDVRRVLGDVLDRRLDVVRWQVRTPTLDEVFLELTAGERTGAPR</sequence>
<dbReference type="InterPro" id="IPR027417">
    <property type="entry name" value="P-loop_NTPase"/>
</dbReference>
<keyword evidence="3" id="KW-1003">Cell membrane</keyword>
<evidence type="ECO:0000256" key="5">
    <source>
        <dbReference type="ARBA" id="ARBA00022840"/>
    </source>
</evidence>
<proteinExistence type="inferred from homology"/>
<organism evidence="11 12">
    <name type="scientific">Georgenia faecalis</name>
    <dbReference type="NCBI Taxonomy" id="2483799"/>
    <lineage>
        <taxon>Bacteria</taxon>
        <taxon>Bacillati</taxon>
        <taxon>Actinomycetota</taxon>
        <taxon>Actinomycetes</taxon>
        <taxon>Micrococcales</taxon>
        <taxon>Bogoriellaceae</taxon>
        <taxon>Georgenia</taxon>
    </lineage>
</organism>
<keyword evidence="2" id="KW-0813">Transport</keyword>
<evidence type="ECO:0000256" key="4">
    <source>
        <dbReference type="ARBA" id="ARBA00022741"/>
    </source>
</evidence>
<evidence type="ECO:0000259" key="10">
    <source>
        <dbReference type="PROSITE" id="PS50893"/>
    </source>
</evidence>
<evidence type="ECO:0000256" key="6">
    <source>
        <dbReference type="ARBA" id="ARBA00022967"/>
    </source>
</evidence>
<protein>
    <submittedName>
        <fullName evidence="11">ABC transporter ATP-binding protein</fullName>
    </submittedName>
</protein>
<keyword evidence="5 11" id="KW-0067">ATP-binding</keyword>
<gene>
    <name evidence="11" type="ORF">ACFO3F_05765</name>
</gene>
<dbReference type="PROSITE" id="PS00211">
    <property type="entry name" value="ABC_TRANSPORTER_1"/>
    <property type="match status" value="1"/>
</dbReference>
<dbReference type="GO" id="GO:0005524">
    <property type="term" value="F:ATP binding"/>
    <property type="evidence" value="ECO:0007669"/>
    <property type="project" value="UniProtKB-KW"/>
</dbReference>